<evidence type="ECO:0000313" key="3">
    <source>
        <dbReference type="Proteomes" id="UP000824469"/>
    </source>
</evidence>
<keyword evidence="3" id="KW-1185">Reference proteome</keyword>
<proteinExistence type="predicted"/>
<sequence length="248" mass="26474">MNSVSVSAPAVDAGSNLASPSCSPVKYGDSATAAVSVKNESKFSDKEMLNVPSKHSEVGKSSSSASDGSMMGAEYTSKTSSLSKLARLKEARERAKKKSASAKIPAASPQTDSLDSSVPSQVMNVLGYRGDSLCGISNQVSAGHIQQQPWDYITTSSYPDILLKDPRQLQHMGFLGTSSTAALPQSMQSVIRSSYEMADSGITLTDPRDRNAAQIHFNLMHPYPPQQQQSQAVQKQFASTFAPTFTND</sequence>
<evidence type="ECO:0000256" key="1">
    <source>
        <dbReference type="SAM" id="MobiDB-lite"/>
    </source>
</evidence>
<name>A0AA38CF37_TAXCH</name>
<feature type="compositionally biased region" description="Low complexity" evidence="1">
    <location>
        <begin position="59"/>
        <end position="74"/>
    </location>
</feature>
<comment type="caution">
    <text evidence="2">The sequence shown here is derived from an EMBL/GenBank/DDBJ whole genome shotgun (WGS) entry which is preliminary data.</text>
</comment>
<feature type="compositionally biased region" description="Basic and acidic residues" evidence="1">
    <location>
        <begin position="39"/>
        <end position="58"/>
    </location>
</feature>
<dbReference type="EMBL" id="JAHRHJ020000010">
    <property type="protein sequence ID" value="KAH9298830.1"/>
    <property type="molecule type" value="Genomic_DNA"/>
</dbReference>
<gene>
    <name evidence="2" type="ORF">KI387_030512</name>
</gene>
<dbReference type="AlphaFoldDB" id="A0AA38CF37"/>
<accession>A0AA38CF37</accession>
<evidence type="ECO:0000313" key="2">
    <source>
        <dbReference type="EMBL" id="KAH9298830.1"/>
    </source>
</evidence>
<feature type="non-terminal residue" evidence="2">
    <location>
        <position position="248"/>
    </location>
</feature>
<reference evidence="2 3" key="1">
    <citation type="journal article" date="2021" name="Nat. Plants">
        <title>The Taxus genome provides insights into paclitaxel biosynthesis.</title>
        <authorList>
            <person name="Xiong X."/>
            <person name="Gou J."/>
            <person name="Liao Q."/>
            <person name="Li Y."/>
            <person name="Zhou Q."/>
            <person name="Bi G."/>
            <person name="Li C."/>
            <person name="Du R."/>
            <person name="Wang X."/>
            <person name="Sun T."/>
            <person name="Guo L."/>
            <person name="Liang H."/>
            <person name="Lu P."/>
            <person name="Wu Y."/>
            <person name="Zhang Z."/>
            <person name="Ro D.K."/>
            <person name="Shang Y."/>
            <person name="Huang S."/>
            <person name="Yan J."/>
        </authorList>
    </citation>
    <scope>NUCLEOTIDE SEQUENCE [LARGE SCALE GENOMIC DNA]</scope>
    <source>
        <strain evidence="2">Ta-2019</strain>
    </source>
</reference>
<feature type="region of interest" description="Disordered" evidence="1">
    <location>
        <begin position="1"/>
        <end position="117"/>
    </location>
</feature>
<organism evidence="2 3">
    <name type="scientific">Taxus chinensis</name>
    <name type="common">Chinese yew</name>
    <name type="synonym">Taxus wallichiana var. chinensis</name>
    <dbReference type="NCBI Taxonomy" id="29808"/>
    <lineage>
        <taxon>Eukaryota</taxon>
        <taxon>Viridiplantae</taxon>
        <taxon>Streptophyta</taxon>
        <taxon>Embryophyta</taxon>
        <taxon>Tracheophyta</taxon>
        <taxon>Spermatophyta</taxon>
        <taxon>Pinopsida</taxon>
        <taxon>Pinidae</taxon>
        <taxon>Conifers II</taxon>
        <taxon>Cupressales</taxon>
        <taxon>Taxaceae</taxon>
        <taxon>Taxus</taxon>
    </lineage>
</organism>
<protein>
    <submittedName>
        <fullName evidence="2">Uncharacterized protein</fullName>
    </submittedName>
</protein>
<dbReference type="Proteomes" id="UP000824469">
    <property type="component" value="Unassembled WGS sequence"/>
</dbReference>